<dbReference type="EMBL" id="MN739727">
    <property type="protein sequence ID" value="QHT23180.1"/>
    <property type="molecule type" value="Genomic_DNA"/>
</dbReference>
<accession>A0A6C0E3L0</accession>
<organism evidence="1">
    <name type="scientific">viral metagenome</name>
    <dbReference type="NCBI Taxonomy" id="1070528"/>
    <lineage>
        <taxon>unclassified sequences</taxon>
        <taxon>metagenomes</taxon>
        <taxon>organismal metagenomes</taxon>
    </lineage>
</organism>
<sequence length="91" mass="10545">MEYENTKQNEVAVKQVMKSIEQQAEKMVLLGYKTGHLVMPDKINDSSYKPTSEQLEQSTSFLRGIMQQGANEFEKKIGRPMTYSEMREMYG</sequence>
<dbReference type="AlphaFoldDB" id="A0A6C0E3L0"/>
<proteinExistence type="predicted"/>
<protein>
    <submittedName>
        <fullName evidence="1">Uncharacterized protein</fullName>
    </submittedName>
</protein>
<name>A0A6C0E3L0_9ZZZZ</name>
<reference evidence="1" key="1">
    <citation type="journal article" date="2020" name="Nature">
        <title>Giant virus diversity and host interactions through global metagenomics.</title>
        <authorList>
            <person name="Schulz F."/>
            <person name="Roux S."/>
            <person name="Paez-Espino D."/>
            <person name="Jungbluth S."/>
            <person name="Walsh D.A."/>
            <person name="Denef V.J."/>
            <person name="McMahon K.D."/>
            <person name="Konstantinidis K.T."/>
            <person name="Eloe-Fadrosh E.A."/>
            <person name="Kyrpides N.C."/>
            <person name="Woyke T."/>
        </authorList>
    </citation>
    <scope>NUCLEOTIDE SEQUENCE</scope>
    <source>
        <strain evidence="1">GVMAG-M-3300023179-114</strain>
    </source>
</reference>
<evidence type="ECO:0000313" key="1">
    <source>
        <dbReference type="EMBL" id="QHT23180.1"/>
    </source>
</evidence>